<feature type="signal peptide" evidence="1">
    <location>
        <begin position="1"/>
        <end position="23"/>
    </location>
</feature>
<keyword evidence="3" id="KW-1185">Reference proteome</keyword>
<dbReference type="InterPro" id="IPR029033">
    <property type="entry name" value="His_PPase_superfam"/>
</dbReference>
<dbReference type="Gene3D" id="3.40.50.1240">
    <property type="entry name" value="Phosphoglycerate mutase-like"/>
    <property type="match status" value="1"/>
</dbReference>
<dbReference type="Pfam" id="PF00300">
    <property type="entry name" value="His_Phos_1"/>
    <property type="match status" value="1"/>
</dbReference>
<comment type="caution">
    <text evidence="2">The sequence shown here is derived from an EMBL/GenBank/DDBJ whole genome shotgun (WGS) entry which is preliminary data.</text>
</comment>
<feature type="chain" id="PRO_5045131065" evidence="1">
    <location>
        <begin position="24"/>
        <end position="180"/>
    </location>
</feature>
<protein>
    <submittedName>
        <fullName evidence="2">Histidine phosphatase family protein</fullName>
    </submittedName>
</protein>
<dbReference type="RefSeq" id="WP_186956243.1">
    <property type="nucleotide sequence ID" value="NZ_JACOFX010000018.1"/>
</dbReference>
<dbReference type="EMBL" id="JACOFX010000018">
    <property type="protein sequence ID" value="MBC3910676.1"/>
    <property type="molecule type" value="Genomic_DNA"/>
</dbReference>
<evidence type="ECO:0000313" key="2">
    <source>
        <dbReference type="EMBL" id="MBC3910676.1"/>
    </source>
</evidence>
<reference evidence="2 3" key="1">
    <citation type="submission" date="2020-08" db="EMBL/GenBank/DDBJ databases">
        <title>Novel species isolated from subtropical streams in China.</title>
        <authorList>
            <person name="Lu H."/>
        </authorList>
    </citation>
    <scope>NUCLEOTIDE SEQUENCE [LARGE SCALE GENOMIC DNA]</scope>
    <source>
        <strain evidence="2 3">NL8W</strain>
    </source>
</reference>
<sequence length="180" mass="18964">MPKSTAVLFALCCTLLLPFTVQAEPDLIILVRHAEKSADNPADPSLSALGQARAQALAIALQHSAVSNIFTTQFKRTRETALPLAQARGITPQVLGAKRGAEHINEVVAAVRASNGVVLVVGHSNTVPAIASALGAPAMKEFCESSFSHMLVLRPTAQGVYMVQSRYDVAEASSTDANCQ</sequence>
<gene>
    <name evidence="2" type="ORF">H8L47_24205</name>
</gene>
<dbReference type="Proteomes" id="UP000646911">
    <property type="component" value="Unassembled WGS sequence"/>
</dbReference>
<dbReference type="CDD" id="cd07067">
    <property type="entry name" value="HP_PGM_like"/>
    <property type="match status" value="1"/>
</dbReference>
<accession>A0ABR6ZGH8</accession>
<dbReference type="SMART" id="SM00855">
    <property type="entry name" value="PGAM"/>
    <property type="match status" value="1"/>
</dbReference>
<dbReference type="InterPro" id="IPR013078">
    <property type="entry name" value="His_Pase_superF_clade-1"/>
</dbReference>
<evidence type="ECO:0000313" key="3">
    <source>
        <dbReference type="Proteomes" id="UP000646911"/>
    </source>
</evidence>
<dbReference type="SUPFAM" id="SSF53254">
    <property type="entry name" value="Phosphoglycerate mutase-like"/>
    <property type="match status" value="1"/>
</dbReference>
<keyword evidence="1" id="KW-0732">Signal</keyword>
<organism evidence="2 3">
    <name type="scientific">Undibacterium umbellatum</name>
    <dbReference type="NCBI Taxonomy" id="2762300"/>
    <lineage>
        <taxon>Bacteria</taxon>
        <taxon>Pseudomonadati</taxon>
        <taxon>Pseudomonadota</taxon>
        <taxon>Betaproteobacteria</taxon>
        <taxon>Burkholderiales</taxon>
        <taxon>Oxalobacteraceae</taxon>
        <taxon>Undibacterium</taxon>
    </lineage>
</organism>
<name>A0ABR6ZGH8_9BURK</name>
<evidence type="ECO:0000256" key="1">
    <source>
        <dbReference type="SAM" id="SignalP"/>
    </source>
</evidence>
<proteinExistence type="predicted"/>